<comment type="caution">
    <text evidence="3">The sequence shown here is derived from an EMBL/GenBank/DDBJ whole genome shotgun (WGS) entry which is preliminary data.</text>
</comment>
<feature type="region of interest" description="Disordered" evidence="1">
    <location>
        <begin position="45"/>
        <end position="69"/>
    </location>
</feature>
<proteinExistence type="predicted"/>
<evidence type="ECO:0000313" key="4">
    <source>
        <dbReference type="Proteomes" id="UP000239896"/>
    </source>
</evidence>
<name>A0A2T0VND7_9GAMM</name>
<protein>
    <submittedName>
        <fullName evidence="3">EAL domain-containing protein</fullName>
    </submittedName>
</protein>
<reference evidence="3 4" key="1">
    <citation type="submission" date="2018-03" db="EMBL/GenBank/DDBJ databases">
        <title>Comparative analysis of microorganisms from saline springs in Andes Mountain Range, Colombia.</title>
        <authorList>
            <person name="Rubin E."/>
        </authorList>
    </citation>
    <scope>NUCLEOTIDE SEQUENCE [LARGE SCALE GENOMIC DNA]</scope>
    <source>
        <strain evidence="3 4">USBA 854</strain>
    </source>
</reference>
<dbReference type="GO" id="GO:0071111">
    <property type="term" value="F:cyclic-guanylate-specific phosphodiesterase activity"/>
    <property type="evidence" value="ECO:0007669"/>
    <property type="project" value="InterPro"/>
</dbReference>
<evidence type="ECO:0000313" key="3">
    <source>
        <dbReference type="EMBL" id="PRY71818.1"/>
    </source>
</evidence>
<keyword evidence="4" id="KW-1185">Reference proteome</keyword>
<organism evidence="3 4">
    <name type="scientific">Halomonas ventosae</name>
    <dbReference type="NCBI Taxonomy" id="229007"/>
    <lineage>
        <taxon>Bacteria</taxon>
        <taxon>Pseudomonadati</taxon>
        <taxon>Pseudomonadota</taxon>
        <taxon>Gammaproteobacteria</taxon>
        <taxon>Oceanospirillales</taxon>
        <taxon>Halomonadaceae</taxon>
        <taxon>Halomonas</taxon>
    </lineage>
</organism>
<dbReference type="AlphaFoldDB" id="A0A2T0VND7"/>
<sequence>MIGMAHDLGYRVVAEGVESEAALTCLDELGCNEVQGYLLARPLLPSASRPGLPGRRDTTRLTPCPPIAD</sequence>
<dbReference type="SUPFAM" id="SSF141868">
    <property type="entry name" value="EAL domain-like"/>
    <property type="match status" value="1"/>
</dbReference>
<dbReference type="Pfam" id="PF00563">
    <property type="entry name" value="EAL"/>
    <property type="match status" value="1"/>
</dbReference>
<feature type="domain" description="EAL" evidence="2">
    <location>
        <begin position="1"/>
        <end position="56"/>
    </location>
</feature>
<evidence type="ECO:0000259" key="2">
    <source>
        <dbReference type="PROSITE" id="PS50883"/>
    </source>
</evidence>
<dbReference type="PANTHER" id="PTHR33121:SF71">
    <property type="entry name" value="OXYGEN SENSOR PROTEIN DOSP"/>
    <property type="match status" value="1"/>
</dbReference>
<dbReference type="InterPro" id="IPR050706">
    <property type="entry name" value="Cyclic-di-GMP_PDE-like"/>
</dbReference>
<dbReference type="EMBL" id="PVTM01000006">
    <property type="protein sequence ID" value="PRY71818.1"/>
    <property type="molecule type" value="Genomic_DNA"/>
</dbReference>
<dbReference type="InterPro" id="IPR001633">
    <property type="entry name" value="EAL_dom"/>
</dbReference>
<dbReference type="Gene3D" id="3.20.20.450">
    <property type="entry name" value="EAL domain"/>
    <property type="match status" value="1"/>
</dbReference>
<dbReference type="InterPro" id="IPR035919">
    <property type="entry name" value="EAL_sf"/>
</dbReference>
<evidence type="ECO:0000256" key="1">
    <source>
        <dbReference type="SAM" id="MobiDB-lite"/>
    </source>
</evidence>
<dbReference type="PROSITE" id="PS50883">
    <property type="entry name" value="EAL"/>
    <property type="match status" value="1"/>
</dbReference>
<gene>
    <name evidence="3" type="ORF">BCL64_106197</name>
</gene>
<dbReference type="PANTHER" id="PTHR33121">
    <property type="entry name" value="CYCLIC DI-GMP PHOSPHODIESTERASE PDEF"/>
    <property type="match status" value="1"/>
</dbReference>
<accession>A0A2T0VND7</accession>
<dbReference type="Proteomes" id="UP000239896">
    <property type="component" value="Unassembled WGS sequence"/>
</dbReference>